<evidence type="ECO:0000256" key="3">
    <source>
        <dbReference type="ARBA" id="ARBA00022676"/>
    </source>
</evidence>
<organism evidence="6 7">
    <name type="scientific">Thiohalorhabdus denitrificans</name>
    <dbReference type="NCBI Taxonomy" id="381306"/>
    <lineage>
        <taxon>Bacteria</taxon>
        <taxon>Pseudomonadati</taxon>
        <taxon>Pseudomonadota</taxon>
        <taxon>Gammaproteobacteria</taxon>
        <taxon>Thiohalorhabdales</taxon>
        <taxon>Thiohalorhabdaceae</taxon>
        <taxon>Thiohalorhabdus</taxon>
    </lineage>
</organism>
<keyword evidence="3 6" id="KW-0328">Glycosyltransferase</keyword>
<protein>
    <submittedName>
        <fullName evidence="6">4-alpha-L-fucosyltransferase glycosyl transferase group 56</fullName>
    </submittedName>
</protein>
<dbReference type="OrthoDB" id="1083028at2"/>
<evidence type="ECO:0000256" key="4">
    <source>
        <dbReference type="ARBA" id="ARBA00022679"/>
    </source>
</evidence>
<evidence type="ECO:0000313" key="6">
    <source>
        <dbReference type="EMBL" id="SCY60264.1"/>
    </source>
</evidence>
<dbReference type="Proteomes" id="UP000183104">
    <property type="component" value="Unassembled WGS sequence"/>
</dbReference>
<evidence type="ECO:0000256" key="5">
    <source>
        <dbReference type="ARBA" id="ARBA00023136"/>
    </source>
</evidence>
<proteinExistence type="predicted"/>
<keyword evidence="5" id="KW-0472">Membrane</keyword>
<keyword evidence="2" id="KW-0997">Cell inner membrane</keyword>
<evidence type="ECO:0000313" key="7">
    <source>
        <dbReference type="Proteomes" id="UP000183104"/>
    </source>
</evidence>
<evidence type="ECO:0000256" key="2">
    <source>
        <dbReference type="ARBA" id="ARBA00022519"/>
    </source>
</evidence>
<keyword evidence="7" id="KW-1185">Reference proteome</keyword>
<dbReference type="RefSeq" id="WP_054965787.1">
    <property type="nucleotide sequence ID" value="NZ_FMUN01000008.1"/>
</dbReference>
<gene>
    <name evidence="6" type="ORF">SAMN05661077_2639</name>
</gene>
<reference evidence="7" key="1">
    <citation type="submission" date="2016-10" db="EMBL/GenBank/DDBJ databases">
        <authorList>
            <person name="Varghese N."/>
        </authorList>
    </citation>
    <scope>NUCLEOTIDE SEQUENCE [LARGE SCALE GENOMIC DNA]</scope>
    <source>
        <strain evidence="7">HL 19</strain>
    </source>
</reference>
<dbReference type="AlphaFoldDB" id="A0A1G5H973"/>
<name>A0A1G5H973_9GAMM</name>
<dbReference type="GO" id="GO:0008417">
    <property type="term" value="F:fucosyltransferase activity"/>
    <property type="evidence" value="ECO:0007669"/>
    <property type="project" value="InterPro"/>
</dbReference>
<sequence>MPEKPKIAHIAPDEKFIDSAYRQFEEAVPSSNTVFVPTEERRFRYIKEAPARAISPYRFKDPFFTRSLKGYDLVVLHSLNKFNQEVIAHAPERTNFSWMGMGFDYYDIIFDDKRHFLMEDTLEIFEYCQNRQRDPKDSHSGLMDRVTQKNRKKSDLAKRVNYFAPVLKREHEIISDKLNSDKPEFVDWRYSLNSGFFEGIENHQTTTGNDILLGNSASFSNNHIEAFKLIESLSHSERRIICPLSYGNQCYAAWVMEDGRQRFGANFLPLRLFLPPEAYLEKISSCSNVIMNHIRQQAAGNISLMLFMGAKVFLHNRNPLYSFYKDLNLPIYSLDELSRDPALLDLELPREVTLRTRRVLRDQLGWRAAVQRTRNLIEKATGHRPLEHPDR</sequence>
<keyword evidence="4 6" id="KW-0808">Transferase</keyword>
<dbReference type="Pfam" id="PF07429">
    <property type="entry name" value="Glyco_transf_56"/>
    <property type="match status" value="1"/>
</dbReference>
<dbReference type="InterPro" id="IPR009993">
    <property type="entry name" value="WecF"/>
</dbReference>
<evidence type="ECO:0000256" key="1">
    <source>
        <dbReference type="ARBA" id="ARBA00022475"/>
    </source>
</evidence>
<keyword evidence="1" id="KW-1003">Cell membrane</keyword>
<accession>A0A1G5H973</accession>
<dbReference type="GO" id="GO:0009246">
    <property type="term" value="P:enterobacterial common antigen biosynthetic process"/>
    <property type="evidence" value="ECO:0007669"/>
    <property type="project" value="InterPro"/>
</dbReference>
<dbReference type="EMBL" id="FMUN01000008">
    <property type="protein sequence ID" value="SCY60264.1"/>
    <property type="molecule type" value="Genomic_DNA"/>
</dbReference>